<evidence type="ECO:0000313" key="2">
    <source>
        <dbReference type="EMBL" id="VVE25894.1"/>
    </source>
</evidence>
<gene>
    <name evidence="2" type="ORF">PFI31113_03353</name>
</gene>
<evidence type="ECO:0000256" key="1">
    <source>
        <dbReference type="SAM" id="MobiDB-lite"/>
    </source>
</evidence>
<dbReference type="AlphaFoldDB" id="A0A5E4WQN3"/>
<feature type="compositionally biased region" description="Basic and acidic residues" evidence="1">
    <location>
        <begin position="231"/>
        <end position="242"/>
    </location>
</feature>
<organism evidence="2 3">
    <name type="scientific">Pandoraea fibrosis</name>
    <dbReference type="NCBI Taxonomy" id="1891094"/>
    <lineage>
        <taxon>Bacteria</taxon>
        <taxon>Pseudomonadati</taxon>
        <taxon>Pseudomonadota</taxon>
        <taxon>Betaproteobacteria</taxon>
        <taxon>Burkholderiales</taxon>
        <taxon>Burkholderiaceae</taxon>
        <taxon>Pandoraea</taxon>
    </lineage>
</organism>
<dbReference type="Proteomes" id="UP000382577">
    <property type="component" value="Unassembled WGS sequence"/>
</dbReference>
<sequence>MIEIGSHGIDRRLFLKAREPVNDGCPKTEFCSGNAFLPAFFGRWQFAPSRAGVSVVTRHQMTAISQPSFSLFRIRRPTQRFAVNASDIDLVVEETERCSDKVFLCGVDSAPPLVSGDCDAARAFPRSCLFSSFLRHRFGIWFSPWAVSERHSDKGKFSRPRATLKWCCQPFFGSASPAMMMSPDTIDLASAIFIAPCYESPRHHCAQRDDPVWRDPPAVAVRLASHARPHQNADAERLKDRLSNWSHSMR</sequence>
<accession>A0A5E4WQN3</accession>
<dbReference type="EMBL" id="CABPRW010000007">
    <property type="protein sequence ID" value="VVE25894.1"/>
    <property type="molecule type" value="Genomic_DNA"/>
</dbReference>
<name>A0A5E4WQN3_9BURK</name>
<proteinExistence type="predicted"/>
<protein>
    <submittedName>
        <fullName evidence="2">Uncharacterized protein</fullName>
    </submittedName>
</protein>
<feature type="region of interest" description="Disordered" evidence="1">
    <location>
        <begin position="225"/>
        <end position="250"/>
    </location>
</feature>
<reference evidence="2 3" key="1">
    <citation type="submission" date="2019-08" db="EMBL/GenBank/DDBJ databases">
        <authorList>
            <person name="Peeters C."/>
        </authorList>
    </citation>
    <scope>NUCLEOTIDE SEQUENCE [LARGE SCALE GENOMIC DNA]</scope>
    <source>
        <strain evidence="2 3">LMG 31113</strain>
    </source>
</reference>
<evidence type="ECO:0000313" key="3">
    <source>
        <dbReference type="Proteomes" id="UP000382577"/>
    </source>
</evidence>